<keyword evidence="3" id="KW-1185">Reference proteome</keyword>
<dbReference type="EMBL" id="LJIJ01001339">
    <property type="protein sequence ID" value="ODM92062.1"/>
    <property type="molecule type" value="Genomic_DNA"/>
</dbReference>
<gene>
    <name evidence="2" type="ORF">Ocin01_14619</name>
</gene>
<reference evidence="2 3" key="1">
    <citation type="journal article" date="2016" name="Genome Biol. Evol.">
        <title>Gene Family Evolution Reflects Adaptation to Soil Environmental Stressors in the Genome of the Collembolan Orchesella cincta.</title>
        <authorList>
            <person name="Faddeeva-Vakhrusheva A."/>
            <person name="Derks M.F."/>
            <person name="Anvar S.Y."/>
            <person name="Agamennone V."/>
            <person name="Suring W."/>
            <person name="Smit S."/>
            <person name="van Straalen N.M."/>
            <person name="Roelofs D."/>
        </authorList>
    </citation>
    <scope>NUCLEOTIDE SEQUENCE [LARGE SCALE GENOMIC DNA]</scope>
    <source>
        <tissue evidence="2">Mixed pool</tissue>
    </source>
</reference>
<accession>A0A1D2MGP1</accession>
<dbReference type="Proteomes" id="UP000094527">
    <property type="component" value="Unassembled WGS sequence"/>
</dbReference>
<feature type="region of interest" description="Disordered" evidence="1">
    <location>
        <begin position="34"/>
        <end position="53"/>
    </location>
</feature>
<evidence type="ECO:0000313" key="2">
    <source>
        <dbReference type="EMBL" id="ODM92062.1"/>
    </source>
</evidence>
<dbReference type="AlphaFoldDB" id="A0A1D2MGP1"/>
<protein>
    <submittedName>
        <fullName evidence="2">Uncharacterized protein</fullName>
    </submittedName>
</protein>
<evidence type="ECO:0000313" key="3">
    <source>
        <dbReference type="Proteomes" id="UP000094527"/>
    </source>
</evidence>
<sequence>MDNLDFEVIDTFAKTMSKGLSSLFKLKLKRNSRGKKNSTASTISQVSTSGENSFDSFCTASPRGSVWDAKIQANDHNTMRLGLDVLA</sequence>
<proteinExistence type="predicted"/>
<name>A0A1D2MGP1_ORCCI</name>
<evidence type="ECO:0000256" key="1">
    <source>
        <dbReference type="SAM" id="MobiDB-lite"/>
    </source>
</evidence>
<organism evidence="2 3">
    <name type="scientific">Orchesella cincta</name>
    <name type="common">Springtail</name>
    <name type="synonym">Podura cincta</name>
    <dbReference type="NCBI Taxonomy" id="48709"/>
    <lineage>
        <taxon>Eukaryota</taxon>
        <taxon>Metazoa</taxon>
        <taxon>Ecdysozoa</taxon>
        <taxon>Arthropoda</taxon>
        <taxon>Hexapoda</taxon>
        <taxon>Collembola</taxon>
        <taxon>Entomobryomorpha</taxon>
        <taxon>Entomobryoidea</taxon>
        <taxon>Orchesellidae</taxon>
        <taxon>Orchesellinae</taxon>
        <taxon>Orchesella</taxon>
    </lineage>
</organism>
<feature type="compositionally biased region" description="Polar residues" evidence="1">
    <location>
        <begin position="37"/>
        <end position="53"/>
    </location>
</feature>
<comment type="caution">
    <text evidence="2">The sequence shown here is derived from an EMBL/GenBank/DDBJ whole genome shotgun (WGS) entry which is preliminary data.</text>
</comment>